<organism evidence="1">
    <name type="scientific">hydrothermal vent metagenome</name>
    <dbReference type="NCBI Taxonomy" id="652676"/>
    <lineage>
        <taxon>unclassified sequences</taxon>
        <taxon>metagenomes</taxon>
        <taxon>ecological metagenomes</taxon>
    </lineage>
</organism>
<dbReference type="EMBL" id="UOES01000177">
    <property type="protein sequence ID" value="VAW27067.1"/>
    <property type="molecule type" value="Genomic_DNA"/>
</dbReference>
<gene>
    <name evidence="1" type="ORF">MNBD_BACTEROID06-287</name>
</gene>
<reference evidence="1" key="1">
    <citation type="submission" date="2018-06" db="EMBL/GenBank/DDBJ databases">
        <authorList>
            <person name="Zhirakovskaya E."/>
        </authorList>
    </citation>
    <scope>NUCLEOTIDE SEQUENCE</scope>
</reference>
<sequence>MGRPSTKPKKLKDGFYIEVRNKGAKSGLKIRRETEAQMLFAKKSYDKTKDVIVIGEVQNGKPVKKDKKASK</sequence>
<evidence type="ECO:0000313" key="1">
    <source>
        <dbReference type="EMBL" id="VAW27067.1"/>
    </source>
</evidence>
<proteinExistence type="predicted"/>
<protein>
    <submittedName>
        <fullName evidence="1">Uncharacterized protein</fullName>
    </submittedName>
</protein>
<dbReference type="AlphaFoldDB" id="A0A3B0UPG3"/>
<accession>A0A3B0UPG3</accession>
<name>A0A3B0UPG3_9ZZZZ</name>